<comment type="function">
    <text evidence="5">Part of the ABC transporter complex HmuTUV involved in hemin import. Responsible for energy coupling to the transport system.</text>
</comment>
<sequence length="264" mass="28017">MTGRFSVSNLGARYGRAVVLHDVALPALRDGEMLGILGPNASGKSTLMRRLTGEMPGPGDILLDGRTQREHGREGWRRAVAAAPQTPPAPSALMPTELMWSTARALGLALSDAELAARIEGIFDELGLGAVALSPLATLSGGKRQLVGLALALVRNPTLLLLDEPTSALDLHWRLAVLDLVRRRLRAQGGLVVAALHDLDLAARYCDRLAVLHEGRVLAAGCPAEVLTPDLLARVYRVEAEVSADPEGRPVVRALRAIDPGKGD</sequence>
<reference evidence="7" key="1">
    <citation type="submission" date="2021-04" db="EMBL/GenBank/DDBJ databases">
        <authorList>
            <person name="Zhang D.-C."/>
        </authorList>
    </citation>
    <scope>NUCLEOTIDE SEQUENCE</scope>
    <source>
        <strain evidence="7">CGMCC 1.15697</strain>
    </source>
</reference>
<dbReference type="SUPFAM" id="SSF52540">
    <property type="entry name" value="P-loop containing nucleoside triphosphate hydrolases"/>
    <property type="match status" value="1"/>
</dbReference>
<feature type="domain" description="ABC transporter" evidence="6">
    <location>
        <begin position="5"/>
        <end position="239"/>
    </location>
</feature>
<dbReference type="GO" id="GO:0016887">
    <property type="term" value="F:ATP hydrolysis activity"/>
    <property type="evidence" value="ECO:0007669"/>
    <property type="project" value="InterPro"/>
</dbReference>
<dbReference type="SMART" id="SM00382">
    <property type="entry name" value="AAA"/>
    <property type="match status" value="1"/>
</dbReference>
<accession>A0A8J7SAD6</accession>
<name>A0A8J7SAD6_9PROT</name>
<evidence type="ECO:0000313" key="8">
    <source>
        <dbReference type="Proteomes" id="UP000672602"/>
    </source>
</evidence>
<dbReference type="CDD" id="cd03214">
    <property type="entry name" value="ABC_Iron-Siderophores_B12_Hemin"/>
    <property type="match status" value="1"/>
</dbReference>
<keyword evidence="1" id="KW-0813">Transport</keyword>
<dbReference type="InterPro" id="IPR003593">
    <property type="entry name" value="AAA+_ATPase"/>
</dbReference>
<proteinExistence type="predicted"/>
<dbReference type="Gene3D" id="3.40.50.300">
    <property type="entry name" value="P-loop containing nucleotide triphosphate hydrolases"/>
    <property type="match status" value="1"/>
</dbReference>
<gene>
    <name evidence="7" type="ORF">KAJ83_15430</name>
</gene>
<comment type="caution">
    <text evidence="7">The sequence shown here is derived from an EMBL/GenBank/DDBJ whole genome shotgun (WGS) entry which is preliminary data.</text>
</comment>
<dbReference type="AlphaFoldDB" id="A0A8J7SAD6"/>
<dbReference type="InterPro" id="IPR027417">
    <property type="entry name" value="P-loop_NTPase"/>
</dbReference>
<dbReference type="EMBL" id="JAGMWN010000008">
    <property type="protein sequence ID" value="MBP5858412.1"/>
    <property type="molecule type" value="Genomic_DNA"/>
</dbReference>
<protein>
    <submittedName>
        <fullName evidence="7">ABC transporter ATP-binding protein</fullName>
    </submittedName>
</protein>
<dbReference type="GO" id="GO:0005524">
    <property type="term" value="F:ATP binding"/>
    <property type="evidence" value="ECO:0007669"/>
    <property type="project" value="UniProtKB-KW"/>
</dbReference>
<keyword evidence="2" id="KW-0547">Nucleotide-binding</keyword>
<dbReference type="Proteomes" id="UP000672602">
    <property type="component" value="Unassembled WGS sequence"/>
</dbReference>
<keyword evidence="8" id="KW-1185">Reference proteome</keyword>
<keyword evidence="3 7" id="KW-0067">ATP-binding</keyword>
<dbReference type="RefSeq" id="WP_210683002.1">
    <property type="nucleotide sequence ID" value="NZ_JAGMWN010000008.1"/>
</dbReference>
<dbReference type="PROSITE" id="PS50893">
    <property type="entry name" value="ABC_TRANSPORTER_2"/>
    <property type="match status" value="1"/>
</dbReference>
<dbReference type="PANTHER" id="PTHR42794">
    <property type="entry name" value="HEMIN IMPORT ATP-BINDING PROTEIN HMUV"/>
    <property type="match status" value="1"/>
</dbReference>
<dbReference type="Pfam" id="PF00005">
    <property type="entry name" value="ABC_tran"/>
    <property type="match status" value="1"/>
</dbReference>
<dbReference type="InterPro" id="IPR003439">
    <property type="entry name" value="ABC_transporter-like_ATP-bd"/>
</dbReference>
<evidence type="ECO:0000256" key="3">
    <source>
        <dbReference type="ARBA" id="ARBA00022840"/>
    </source>
</evidence>
<evidence type="ECO:0000259" key="6">
    <source>
        <dbReference type="PROSITE" id="PS50893"/>
    </source>
</evidence>
<evidence type="ECO:0000313" key="7">
    <source>
        <dbReference type="EMBL" id="MBP5858412.1"/>
    </source>
</evidence>
<dbReference type="PANTHER" id="PTHR42794:SF1">
    <property type="entry name" value="HEMIN IMPORT ATP-BINDING PROTEIN HMUV"/>
    <property type="match status" value="1"/>
</dbReference>
<organism evidence="7 8">
    <name type="scientific">Marivibrio halodurans</name>
    <dbReference type="NCBI Taxonomy" id="2039722"/>
    <lineage>
        <taxon>Bacteria</taxon>
        <taxon>Pseudomonadati</taxon>
        <taxon>Pseudomonadota</taxon>
        <taxon>Alphaproteobacteria</taxon>
        <taxon>Rhodospirillales</taxon>
        <taxon>Rhodospirillaceae</taxon>
        <taxon>Marivibrio</taxon>
    </lineage>
</organism>
<evidence type="ECO:0000256" key="5">
    <source>
        <dbReference type="ARBA" id="ARBA00037066"/>
    </source>
</evidence>
<evidence type="ECO:0000256" key="4">
    <source>
        <dbReference type="ARBA" id="ARBA00022967"/>
    </source>
</evidence>
<evidence type="ECO:0000256" key="2">
    <source>
        <dbReference type="ARBA" id="ARBA00022741"/>
    </source>
</evidence>
<keyword evidence="4" id="KW-1278">Translocase</keyword>
<evidence type="ECO:0000256" key="1">
    <source>
        <dbReference type="ARBA" id="ARBA00022448"/>
    </source>
</evidence>